<evidence type="ECO:0000313" key="2">
    <source>
        <dbReference type="Proteomes" id="UP000077069"/>
    </source>
</evidence>
<dbReference type="OrthoDB" id="3781081at2759"/>
<dbReference type="RefSeq" id="XP_018029148.1">
    <property type="nucleotide sequence ID" value="XM_018179791.1"/>
</dbReference>
<organism evidence="1 2">
    <name type="scientific">Paraphaeosphaeria sporulosa</name>
    <dbReference type="NCBI Taxonomy" id="1460663"/>
    <lineage>
        <taxon>Eukaryota</taxon>
        <taxon>Fungi</taxon>
        <taxon>Dikarya</taxon>
        <taxon>Ascomycota</taxon>
        <taxon>Pezizomycotina</taxon>
        <taxon>Dothideomycetes</taxon>
        <taxon>Pleosporomycetidae</taxon>
        <taxon>Pleosporales</taxon>
        <taxon>Massarineae</taxon>
        <taxon>Didymosphaeriaceae</taxon>
        <taxon>Paraphaeosphaeria</taxon>
    </lineage>
</organism>
<feature type="non-terminal residue" evidence="1">
    <location>
        <position position="1"/>
    </location>
</feature>
<dbReference type="InParanoid" id="A0A177BTP1"/>
<accession>A0A177BTP1</accession>
<keyword evidence="2" id="KW-1185">Reference proteome</keyword>
<dbReference type="EMBL" id="KV441564">
    <property type="protein sequence ID" value="OAF98782.1"/>
    <property type="molecule type" value="Genomic_DNA"/>
</dbReference>
<protein>
    <submittedName>
        <fullName evidence="1">Uncharacterized protein</fullName>
    </submittedName>
</protein>
<reference evidence="1 2" key="1">
    <citation type="submission" date="2016-05" db="EMBL/GenBank/DDBJ databases">
        <title>Comparative analysis of secretome profiles of manganese(II)-oxidizing ascomycete fungi.</title>
        <authorList>
            <consortium name="DOE Joint Genome Institute"/>
            <person name="Zeiner C.A."/>
            <person name="Purvine S.O."/>
            <person name="Zink E.M."/>
            <person name="Wu S."/>
            <person name="Pasa-Tolic L."/>
            <person name="Chaput D.L."/>
            <person name="Haridas S."/>
            <person name="Grigoriev I.V."/>
            <person name="Santelli C.M."/>
            <person name="Hansel C.M."/>
        </authorList>
    </citation>
    <scope>NUCLEOTIDE SEQUENCE [LARGE SCALE GENOMIC DNA]</scope>
    <source>
        <strain evidence="1 2">AP3s5-JAC2a</strain>
    </source>
</reference>
<name>A0A177BTP1_9PLEO</name>
<dbReference type="GeneID" id="28763277"/>
<evidence type="ECO:0000313" key="1">
    <source>
        <dbReference type="EMBL" id="OAF98782.1"/>
    </source>
</evidence>
<sequence length="281" mass="31885">MPIIQNERSSFQSIVSALTPTSEHHTLYPLPPEIRHMIYASAYAPNTRSRCTSIALNLANPSHWLPSICSLNRATYIDAGLWYISAACFNIPLPSASQSLKQFSRFLSTFPGSSGFDAVRRLEVEYFDLDLRRHDRVQRAALWKFLGECGRLRELTLQFRVMNLLEANVSCYDVVMSDLRQEDVDGMSHLRSLKDVVEACGVDRLFEVELGELRTMYLEVWPTTLAEGVEEVTGRSAVVLMAMPLIEELVGYLREGFVARGREVEIVIQDLFASGMRRRES</sequence>
<proteinExistence type="predicted"/>
<gene>
    <name evidence="1" type="ORF">CC84DRAFT_1169927</name>
</gene>
<dbReference type="AlphaFoldDB" id="A0A177BTP1"/>
<dbReference type="Proteomes" id="UP000077069">
    <property type="component" value="Unassembled WGS sequence"/>
</dbReference>